<feature type="compositionally biased region" description="Basic residues" evidence="1">
    <location>
        <begin position="39"/>
        <end position="50"/>
    </location>
</feature>
<evidence type="ECO:0000313" key="3">
    <source>
        <dbReference type="Proteomes" id="UP000314294"/>
    </source>
</evidence>
<feature type="region of interest" description="Disordered" evidence="1">
    <location>
        <begin position="25"/>
        <end position="50"/>
    </location>
</feature>
<feature type="compositionally biased region" description="Pro residues" evidence="1">
    <location>
        <begin position="98"/>
        <end position="157"/>
    </location>
</feature>
<reference evidence="2 3" key="1">
    <citation type="submission" date="2019-03" db="EMBL/GenBank/DDBJ databases">
        <title>First draft genome of Liparis tanakae, snailfish: a comprehensive survey of snailfish specific genes.</title>
        <authorList>
            <person name="Kim W."/>
            <person name="Song I."/>
            <person name="Jeong J.-H."/>
            <person name="Kim D."/>
            <person name="Kim S."/>
            <person name="Ryu S."/>
            <person name="Song J.Y."/>
            <person name="Lee S.K."/>
        </authorList>
    </citation>
    <scope>NUCLEOTIDE SEQUENCE [LARGE SCALE GENOMIC DNA]</scope>
    <source>
        <tissue evidence="2">Muscle</tissue>
    </source>
</reference>
<feature type="compositionally biased region" description="Low complexity" evidence="1">
    <location>
        <begin position="82"/>
        <end position="97"/>
    </location>
</feature>
<protein>
    <submittedName>
        <fullName evidence="2">Uncharacterized protein</fullName>
    </submittedName>
</protein>
<sequence length="157" mass="16639">MRWNRLPGRRAGSFPGTVTTFESVLTASQSHPVTERRRERGRRSLLTRRPDHRVHLNVSLNTGGLHDGGRCINFTRVKEESAAAAAAARAAPRTPIHTPSPPPPDYGPVTTSPPPTAPSPPARSPPSGQAPPGPPPSRLPPGLPCAPPSRPPPGLRP</sequence>
<dbReference type="Proteomes" id="UP000314294">
    <property type="component" value="Unassembled WGS sequence"/>
</dbReference>
<evidence type="ECO:0000313" key="2">
    <source>
        <dbReference type="EMBL" id="TNN56208.1"/>
    </source>
</evidence>
<name>A0A4Z2GRB0_9TELE</name>
<comment type="caution">
    <text evidence="2">The sequence shown here is derived from an EMBL/GenBank/DDBJ whole genome shotgun (WGS) entry which is preliminary data.</text>
</comment>
<organism evidence="2 3">
    <name type="scientific">Liparis tanakae</name>
    <name type="common">Tanaka's snailfish</name>
    <dbReference type="NCBI Taxonomy" id="230148"/>
    <lineage>
        <taxon>Eukaryota</taxon>
        <taxon>Metazoa</taxon>
        <taxon>Chordata</taxon>
        <taxon>Craniata</taxon>
        <taxon>Vertebrata</taxon>
        <taxon>Euteleostomi</taxon>
        <taxon>Actinopterygii</taxon>
        <taxon>Neopterygii</taxon>
        <taxon>Teleostei</taxon>
        <taxon>Neoteleostei</taxon>
        <taxon>Acanthomorphata</taxon>
        <taxon>Eupercaria</taxon>
        <taxon>Perciformes</taxon>
        <taxon>Cottioidei</taxon>
        <taxon>Cottales</taxon>
        <taxon>Liparidae</taxon>
        <taxon>Liparis</taxon>
    </lineage>
</organism>
<gene>
    <name evidence="2" type="ORF">EYF80_033584</name>
</gene>
<dbReference type="EMBL" id="SRLO01000434">
    <property type="protein sequence ID" value="TNN56208.1"/>
    <property type="molecule type" value="Genomic_DNA"/>
</dbReference>
<proteinExistence type="predicted"/>
<evidence type="ECO:0000256" key="1">
    <source>
        <dbReference type="SAM" id="MobiDB-lite"/>
    </source>
</evidence>
<accession>A0A4Z2GRB0</accession>
<dbReference type="AlphaFoldDB" id="A0A4Z2GRB0"/>
<feature type="region of interest" description="Disordered" evidence="1">
    <location>
        <begin position="79"/>
        <end position="157"/>
    </location>
</feature>
<keyword evidence="3" id="KW-1185">Reference proteome</keyword>